<organism evidence="1 2">
    <name type="scientific">Microbulbifer echini</name>
    <dbReference type="NCBI Taxonomy" id="1529067"/>
    <lineage>
        <taxon>Bacteria</taxon>
        <taxon>Pseudomonadati</taxon>
        <taxon>Pseudomonadota</taxon>
        <taxon>Gammaproteobacteria</taxon>
        <taxon>Cellvibrionales</taxon>
        <taxon>Microbulbiferaceae</taxon>
        <taxon>Microbulbifer</taxon>
    </lineage>
</organism>
<dbReference type="EMBL" id="JBGMEL010000014">
    <property type="protein sequence ID" value="MFA0791767.1"/>
    <property type="molecule type" value="Genomic_DNA"/>
</dbReference>
<evidence type="ECO:0000313" key="2">
    <source>
        <dbReference type="Proteomes" id="UP001569414"/>
    </source>
</evidence>
<sequence>MPLTAHVHQLHHVNNLCAGLEWVANCPNQNARTALLQLIGEEVGETLQGVIFAVEAKAAGRSLPTEKAA</sequence>
<proteinExistence type="predicted"/>
<protein>
    <submittedName>
        <fullName evidence="1">Uncharacterized protein</fullName>
    </submittedName>
</protein>
<comment type="caution">
    <text evidence="1">The sequence shown here is derived from an EMBL/GenBank/DDBJ whole genome shotgun (WGS) entry which is preliminary data.</text>
</comment>
<reference evidence="1 2" key="1">
    <citation type="submission" date="2024-08" db="EMBL/GenBank/DDBJ databases">
        <authorList>
            <person name="Ishaq N."/>
        </authorList>
    </citation>
    <scope>NUCLEOTIDE SEQUENCE [LARGE SCALE GENOMIC DNA]</scope>
    <source>
        <strain evidence="1 2">JCM 30400</strain>
    </source>
</reference>
<accession>A0ABV4NQT4</accession>
<dbReference type="Proteomes" id="UP001569414">
    <property type="component" value="Unassembled WGS sequence"/>
</dbReference>
<name>A0ABV4NQT4_9GAMM</name>
<dbReference type="RefSeq" id="WP_371844251.1">
    <property type="nucleotide sequence ID" value="NZ_JBGMEL010000014.1"/>
</dbReference>
<gene>
    <name evidence="1" type="ORF">ACCI51_14530</name>
</gene>
<keyword evidence="2" id="KW-1185">Reference proteome</keyword>
<evidence type="ECO:0000313" key="1">
    <source>
        <dbReference type="EMBL" id="MFA0791767.1"/>
    </source>
</evidence>